<protein>
    <recommendedName>
        <fullName evidence="8">Circadian input-output histidine kinase CikA</fullName>
        <ecNumber evidence="3">2.7.13.3</ecNumber>
    </recommendedName>
</protein>
<dbReference type="InterPro" id="IPR003018">
    <property type="entry name" value="GAF"/>
</dbReference>
<dbReference type="SMART" id="SM00387">
    <property type="entry name" value="HATPase_c"/>
    <property type="match status" value="1"/>
</dbReference>
<evidence type="ECO:0000256" key="5">
    <source>
        <dbReference type="ARBA" id="ARBA00022679"/>
    </source>
</evidence>
<dbReference type="InterPro" id="IPR005467">
    <property type="entry name" value="His_kinase_dom"/>
</dbReference>
<evidence type="ECO:0000256" key="2">
    <source>
        <dbReference type="ARBA" id="ARBA00006402"/>
    </source>
</evidence>
<dbReference type="Pfam" id="PF00512">
    <property type="entry name" value="HisKA"/>
    <property type="match status" value="1"/>
</dbReference>
<dbReference type="Pfam" id="PF13426">
    <property type="entry name" value="PAS_9"/>
    <property type="match status" value="1"/>
</dbReference>
<evidence type="ECO:0000256" key="7">
    <source>
        <dbReference type="ARBA" id="ARBA00023012"/>
    </source>
</evidence>
<comment type="similarity">
    <text evidence="2">In the N-terminal section; belongs to the phytochrome family.</text>
</comment>
<feature type="modified residue" description="4-aspartylphosphate" evidence="9">
    <location>
        <position position="54"/>
    </location>
</feature>
<dbReference type="InterPro" id="IPR035965">
    <property type="entry name" value="PAS-like_dom_sf"/>
</dbReference>
<keyword evidence="4 9" id="KW-0597">Phosphoprotein</keyword>
<dbReference type="InterPro" id="IPR001789">
    <property type="entry name" value="Sig_transdc_resp-reg_receiver"/>
</dbReference>
<dbReference type="SUPFAM" id="SSF52172">
    <property type="entry name" value="CheY-like"/>
    <property type="match status" value="2"/>
</dbReference>
<keyword evidence="5" id="KW-0808">Transferase</keyword>
<name>A0A8J6ZX39_DESMC</name>
<dbReference type="Proteomes" id="UP000622533">
    <property type="component" value="Unassembled WGS sequence"/>
</dbReference>
<evidence type="ECO:0000256" key="1">
    <source>
        <dbReference type="ARBA" id="ARBA00000085"/>
    </source>
</evidence>
<dbReference type="InterPro" id="IPR003594">
    <property type="entry name" value="HATPase_dom"/>
</dbReference>
<dbReference type="SMART" id="SM00065">
    <property type="entry name" value="GAF"/>
    <property type="match status" value="1"/>
</dbReference>
<dbReference type="InterPro" id="IPR029016">
    <property type="entry name" value="GAF-like_dom_sf"/>
</dbReference>
<gene>
    <name evidence="13" type="ORF">IQ276_32395</name>
</gene>
<dbReference type="PROSITE" id="PS50110">
    <property type="entry name" value="RESPONSE_REGULATORY"/>
    <property type="match status" value="2"/>
</dbReference>
<keyword evidence="6" id="KW-0418">Kinase</keyword>
<dbReference type="SUPFAM" id="SSF55785">
    <property type="entry name" value="PYP-like sensor domain (PAS domain)"/>
    <property type="match status" value="1"/>
</dbReference>
<dbReference type="InterPro" id="IPR011006">
    <property type="entry name" value="CheY-like_superfamily"/>
</dbReference>
<accession>A0A8J6ZX39</accession>
<dbReference type="SUPFAM" id="SSF55874">
    <property type="entry name" value="ATPase domain of HSP90 chaperone/DNA topoisomerase II/histidine kinase"/>
    <property type="match status" value="1"/>
</dbReference>
<dbReference type="InterPro" id="IPR004358">
    <property type="entry name" value="Sig_transdc_His_kin-like_C"/>
</dbReference>
<dbReference type="Gene3D" id="3.30.450.20">
    <property type="entry name" value="PAS domain"/>
    <property type="match status" value="1"/>
</dbReference>
<dbReference type="PROSITE" id="PS50109">
    <property type="entry name" value="HIS_KIN"/>
    <property type="match status" value="1"/>
</dbReference>
<dbReference type="Pfam" id="PF00072">
    <property type="entry name" value="Response_reg"/>
    <property type="match status" value="2"/>
</dbReference>
<evidence type="ECO:0000313" key="14">
    <source>
        <dbReference type="Proteomes" id="UP000622533"/>
    </source>
</evidence>
<comment type="catalytic activity">
    <reaction evidence="1">
        <text>ATP + protein L-histidine = ADP + protein N-phospho-L-histidine.</text>
        <dbReference type="EC" id="2.7.13.3"/>
    </reaction>
</comment>
<evidence type="ECO:0000259" key="12">
    <source>
        <dbReference type="PROSITE" id="PS50113"/>
    </source>
</evidence>
<evidence type="ECO:0000256" key="4">
    <source>
        <dbReference type="ARBA" id="ARBA00022553"/>
    </source>
</evidence>
<sequence>MLRILLIDDNPNDRLLAIRQLEREFSDLQLEQVGAAEDFAEALQRGQFNLVVTDYQLRWSNGIEVLHAIKASYPNCPVIMFTNSGTQEIAVEAMKSGLDDYVIKSPQHQVRLTVAVRSALERAETRQKAANLEIRFQTLLNRLNVGIYRATFDGSLLECNPAFLRLIGLGALPQEQASRFIELYFQPEDYTQLINQLRENGEVRDREMQLRRADGSLIWVRVSKIFSKIDGKAIIDGLVEDISDAYRQAMQRKRVELEREQLLISEQAARMEAEAEKQNYSLLSEASRLLVSSLDYRTTLAKLAHLVVPTLADCCFIDIVDNNLTVFEEPVVAATTPEKEALALVLRRFYSISADTDFGVRKVLQTGEPELVTDVAADSFLLAMNQDAETQRLMRQINIQSYIIVPLVAGDAYGGLRLRKLGTITLISTQGNRRYTHSNLNMAQALAQRAAIAIDNARLYQQSIDANRIKDEFLAVLSHEIRTPLNPILGWAKLLRSNKLDEKKTALALETIERNAKLQTKLIEDLLDISRILRGKLSLNVCPVDLATIIRAAMETVRLSAEAKLIQIYSALDPAVGQVFGDAGRLQQIVWNLLSNAIKFTPEGGQVEIYLEQIDFQVQIRVRDTGKGISPDFLPYVFETFRQADSATTRKFGGLGLGLAIVRYLVEMHGGTVSAESLGEGQGATFIVQLPMILTDAVDSSKESDATVSNTAAFNGLKILVVDDEPDSLELVSFILQQSGATVTAVSSATEVLEILPQWKPDLLVSDIGMPEMDGYMLLRQIRSMSREQGGQILAIALTAYAGEGNEQQAMEAGFQAHISKPIDPAQLIETIANLVQK</sequence>
<dbReference type="EMBL" id="JADEXS010000738">
    <property type="protein sequence ID" value="MBE9026946.1"/>
    <property type="molecule type" value="Genomic_DNA"/>
</dbReference>
<dbReference type="SMART" id="SM00388">
    <property type="entry name" value="HisKA"/>
    <property type="match status" value="1"/>
</dbReference>
<feature type="domain" description="Histidine kinase" evidence="10">
    <location>
        <begin position="476"/>
        <end position="694"/>
    </location>
</feature>
<feature type="modified residue" description="4-aspartylphosphate" evidence="9">
    <location>
        <position position="767"/>
    </location>
</feature>
<dbReference type="NCBIfam" id="TIGR00229">
    <property type="entry name" value="sensory_box"/>
    <property type="match status" value="1"/>
</dbReference>
<keyword evidence="7" id="KW-0902">Two-component regulatory system</keyword>
<reference evidence="13" key="1">
    <citation type="submission" date="2020-10" db="EMBL/GenBank/DDBJ databases">
        <authorList>
            <person name="Castelo-Branco R."/>
            <person name="Eusebio N."/>
            <person name="Adriana R."/>
            <person name="Vieira A."/>
            <person name="Brugerolle De Fraissinette N."/>
            <person name="Rezende De Castro R."/>
            <person name="Schneider M.P."/>
            <person name="Vasconcelos V."/>
            <person name="Leao P.N."/>
        </authorList>
    </citation>
    <scope>NUCLEOTIDE SEQUENCE</scope>
    <source>
        <strain evidence="13">LEGE 12446</strain>
    </source>
</reference>
<evidence type="ECO:0000259" key="10">
    <source>
        <dbReference type="PROSITE" id="PS50109"/>
    </source>
</evidence>
<evidence type="ECO:0000313" key="13">
    <source>
        <dbReference type="EMBL" id="MBE9026946.1"/>
    </source>
</evidence>
<feature type="domain" description="Response regulatory" evidence="11">
    <location>
        <begin position="3"/>
        <end position="119"/>
    </location>
</feature>
<dbReference type="Gene3D" id="3.40.50.2300">
    <property type="match status" value="2"/>
</dbReference>
<dbReference type="EC" id="2.7.13.3" evidence="3"/>
<comment type="caution">
    <text evidence="13">The sequence shown here is derived from an EMBL/GenBank/DDBJ whole genome shotgun (WGS) entry which is preliminary data.</text>
</comment>
<dbReference type="CDD" id="cd00130">
    <property type="entry name" value="PAS"/>
    <property type="match status" value="1"/>
</dbReference>
<dbReference type="InterPro" id="IPR000700">
    <property type="entry name" value="PAS-assoc_C"/>
</dbReference>
<dbReference type="PANTHER" id="PTHR43547:SF2">
    <property type="entry name" value="HYBRID SIGNAL TRANSDUCTION HISTIDINE KINASE C"/>
    <property type="match status" value="1"/>
</dbReference>
<proteinExistence type="inferred from homology"/>
<dbReference type="PRINTS" id="PR00344">
    <property type="entry name" value="BCTRLSENSOR"/>
</dbReference>
<dbReference type="Pfam" id="PF02518">
    <property type="entry name" value="HATPase_c"/>
    <property type="match status" value="1"/>
</dbReference>
<dbReference type="SMART" id="SM00448">
    <property type="entry name" value="REC"/>
    <property type="match status" value="2"/>
</dbReference>
<evidence type="ECO:0000256" key="3">
    <source>
        <dbReference type="ARBA" id="ARBA00012438"/>
    </source>
</evidence>
<dbReference type="InterPro" id="IPR036097">
    <property type="entry name" value="HisK_dim/P_sf"/>
</dbReference>
<dbReference type="AlphaFoldDB" id="A0A8J6ZX39"/>
<organism evidence="13 14">
    <name type="scientific">Desmonostoc muscorum LEGE 12446</name>
    <dbReference type="NCBI Taxonomy" id="1828758"/>
    <lineage>
        <taxon>Bacteria</taxon>
        <taxon>Bacillati</taxon>
        <taxon>Cyanobacteriota</taxon>
        <taxon>Cyanophyceae</taxon>
        <taxon>Nostocales</taxon>
        <taxon>Nostocaceae</taxon>
        <taxon>Desmonostoc</taxon>
    </lineage>
</organism>
<dbReference type="Gene3D" id="3.30.565.10">
    <property type="entry name" value="Histidine kinase-like ATPase, C-terminal domain"/>
    <property type="match status" value="1"/>
</dbReference>
<feature type="domain" description="PAC" evidence="12">
    <location>
        <begin position="204"/>
        <end position="254"/>
    </location>
</feature>
<dbReference type="PROSITE" id="PS50113">
    <property type="entry name" value="PAC"/>
    <property type="match status" value="1"/>
</dbReference>
<keyword evidence="14" id="KW-1185">Reference proteome</keyword>
<dbReference type="RefSeq" id="WP_193923780.1">
    <property type="nucleotide sequence ID" value="NZ_JADEXS020000001.1"/>
</dbReference>
<dbReference type="Gene3D" id="3.30.450.40">
    <property type="match status" value="1"/>
</dbReference>
<evidence type="ECO:0000256" key="9">
    <source>
        <dbReference type="PROSITE-ProRule" id="PRU00169"/>
    </source>
</evidence>
<evidence type="ECO:0000259" key="11">
    <source>
        <dbReference type="PROSITE" id="PS50110"/>
    </source>
</evidence>
<evidence type="ECO:0000256" key="8">
    <source>
        <dbReference type="ARBA" id="ARBA00074306"/>
    </source>
</evidence>
<dbReference type="InterPro" id="IPR003661">
    <property type="entry name" value="HisK_dim/P_dom"/>
</dbReference>
<dbReference type="PANTHER" id="PTHR43547">
    <property type="entry name" value="TWO-COMPONENT HISTIDINE KINASE"/>
    <property type="match status" value="1"/>
</dbReference>
<feature type="domain" description="Response regulatory" evidence="11">
    <location>
        <begin position="718"/>
        <end position="836"/>
    </location>
</feature>
<dbReference type="SUPFAM" id="SSF55781">
    <property type="entry name" value="GAF domain-like"/>
    <property type="match status" value="1"/>
</dbReference>
<dbReference type="CDD" id="cd00156">
    <property type="entry name" value="REC"/>
    <property type="match status" value="1"/>
</dbReference>
<dbReference type="InterPro" id="IPR036890">
    <property type="entry name" value="HATPase_C_sf"/>
</dbReference>
<dbReference type="CDD" id="cd00082">
    <property type="entry name" value="HisKA"/>
    <property type="match status" value="1"/>
</dbReference>
<evidence type="ECO:0000256" key="6">
    <source>
        <dbReference type="ARBA" id="ARBA00022777"/>
    </source>
</evidence>
<dbReference type="CDD" id="cd16922">
    <property type="entry name" value="HATPase_EvgS-ArcB-TorS-like"/>
    <property type="match status" value="1"/>
</dbReference>
<dbReference type="Pfam" id="PF13185">
    <property type="entry name" value="GAF_2"/>
    <property type="match status" value="1"/>
</dbReference>
<dbReference type="FunFam" id="3.30.565.10:FF:000010">
    <property type="entry name" value="Sensor histidine kinase RcsC"/>
    <property type="match status" value="1"/>
</dbReference>
<dbReference type="GO" id="GO:0000155">
    <property type="term" value="F:phosphorelay sensor kinase activity"/>
    <property type="evidence" value="ECO:0007669"/>
    <property type="project" value="InterPro"/>
</dbReference>
<dbReference type="Gene3D" id="1.10.287.130">
    <property type="match status" value="1"/>
</dbReference>
<dbReference type="CDD" id="cd17580">
    <property type="entry name" value="REC_2_DhkD-like"/>
    <property type="match status" value="1"/>
</dbReference>
<dbReference type="InterPro" id="IPR000014">
    <property type="entry name" value="PAS"/>
</dbReference>
<dbReference type="SUPFAM" id="SSF47384">
    <property type="entry name" value="Homodimeric domain of signal transducing histidine kinase"/>
    <property type="match status" value="1"/>
</dbReference>